<dbReference type="OrthoDB" id="4062651at2759"/>
<protein>
    <recommendedName>
        <fullName evidence="3">Heterokaryon incompatibility domain-containing protein</fullName>
    </recommendedName>
</protein>
<accession>A0A6A7ANE6</accession>
<reference evidence="1" key="1">
    <citation type="journal article" date="2020" name="Stud. Mycol.">
        <title>101 Dothideomycetes genomes: a test case for predicting lifestyles and emergence of pathogens.</title>
        <authorList>
            <person name="Haridas S."/>
            <person name="Albert R."/>
            <person name="Binder M."/>
            <person name="Bloem J."/>
            <person name="Labutti K."/>
            <person name="Salamov A."/>
            <person name="Andreopoulos B."/>
            <person name="Baker S."/>
            <person name="Barry K."/>
            <person name="Bills G."/>
            <person name="Bluhm B."/>
            <person name="Cannon C."/>
            <person name="Castanera R."/>
            <person name="Culley D."/>
            <person name="Daum C."/>
            <person name="Ezra D."/>
            <person name="Gonzalez J."/>
            <person name="Henrissat B."/>
            <person name="Kuo A."/>
            <person name="Liang C."/>
            <person name="Lipzen A."/>
            <person name="Lutzoni F."/>
            <person name="Magnuson J."/>
            <person name="Mondo S."/>
            <person name="Nolan M."/>
            <person name="Ohm R."/>
            <person name="Pangilinan J."/>
            <person name="Park H.-J."/>
            <person name="Ramirez L."/>
            <person name="Alfaro M."/>
            <person name="Sun H."/>
            <person name="Tritt A."/>
            <person name="Yoshinaga Y."/>
            <person name="Zwiers L.-H."/>
            <person name="Turgeon B."/>
            <person name="Goodwin S."/>
            <person name="Spatafora J."/>
            <person name="Crous P."/>
            <person name="Grigoriev I."/>
        </authorList>
    </citation>
    <scope>NUCLEOTIDE SEQUENCE</scope>
    <source>
        <strain evidence="1">CBS 113818</strain>
    </source>
</reference>
<dbReference type="EMBL" id="MU006216">
    <property type="protein sequence ID" value="KAF2834028.1"/>
    <property type="molecule type" value="Genomic_DNA"/>
</dbReference>
<dbReference type="AlphaFoldDB" id="A0A6A7ANE6"/>
<keyword evidence="2" id="KW-1185">Reference proteome</keyword>
<dbReference type="Proteomes" id="UP000799424">
    <property type="component" value="Unassembled WGS sequence"/>
</dbReference>
<organism evidence="1 2">
    <name type="scientific">Ophiobolus disseminans</name>
    <dbReference type="NCBI Taxonomy" id="1469910"/>
    <lineage>
        <taxon>Eukaryota</taxon>
        <taxon>Fungi</taxon>
        <taxon>Dikarya</taxon>
        <taxon>Ascomycota</taxon>
        <taxon>Pezizomycotina</taxon>
        <taxon>Dothideomycetes</taxon>
        <taxon>Pleosporomycetidae</taxon>
        <taxon>Pleosporales</taxon>
        <taxon>Pleosporineae</taxon>
        <taxon>Phaeosphaeriaceae</taxon>
        <taxon>Ophiobolus</taxon>
    </lineage>
</organism>
<sequence>MTKMRSATADFLGDPNFPSKAIANRSKRIAYFQSLFKQYSRLHFTRYSDRPIAIAGLERRLQKAFETQGAFEIFTDGDKPKEERGLFHRSLLWQRSNEIKQEEKKIEEQTCGVYGWSWLAYKGGIDHFDLPFRSVDWEFDEIIPQWTRGQGLSTEPAIIATVREFNARGRLSGDMELTYDTQYTSAKEPKLQAKKMHYVLLVGQKRATTGRGETVYKRLGDGFMLGRFISFDTPGTRAHLC</sequence>
<proteinExistence type="predicted"/>
<evidence type="ECO:0000313" key="1">
    <source>
        <dbReference type="EMBL" id="KAF2834028.1"/>
    </source>
</evidence>
<evidence type="ECO:0008006" key="3">
    <source>
        <dbReference type="Google" id="ProtNLM"/>
    </source>
</evidence>
<evidence type="ECO:0000313" key="2">
    <source>
        <dbReference type="Proteomes" id="UP000799424"/>
    </source>
</evidence>
<gene>
    <name evidence="1" type="ORF">CC86DRAFT_442294</name>
</gene>
<name>A0A6A7ANE6_9PLEO</name>